<dbReference type="AlphaFoldDB" id="A0A165QY58"/>
<organism evidence="2 3">
    <name type="scientific">Neolentinus lepideus HHB14362 ss-1</name>
    <dbReference type="NCBI Taxonomy" id="1314782"/>
    <lineage>
        <taxon>Eukaryota</taxon>
        <taxon>Fungi</taxon>
        <taxon>Dikarya</taxon>
        <taxon>Basidiomycota</taxon>
        <taxon>Agaricomycotina</taxon>
        <taxon>Agaricomycetes</taxon>
        <taxon>Gloeophyllales</taxon>
        <taxon>Gloeophyllaceae</taxon>
        <taxon>Neolentinus</taxon>
    </lineage>
</organism>
<accession>A0A165QY58</accession>
<keyword evidence="1" id="KW-0812">Transmembrane</keyword>
<feature type="transmembrane region" description="Helical" evidence="1">
    <location>
        <begin position="93"/>
        <end position="113"/>
    </location>
</feature>
<sequence length="199" mass="22255">MFSDSRSSHSKISCSSIFVPLEKSQQLLSYDIGLPAVLLSYNRNRYQLITVPSRLSCRVSLLFSDFVSFSYVISIKNPSFRDFIDPPNLTLDWVLLLGPIGPVGEVFLSLVFFSRRVRSSPRLMVSSLSCLATESRSSYDLCRRLSLAVFNVVVDATTRRLWDTACSSSLLIAVLSRDWTRVGWAVGVREGADEVAGER</sequence>
<proteinExistence type="predicted"/>
<dbReference type="EMBL" id="KV425589">
    <property type="protein sequence ID" value="KZT23039.1"/>
    <property type="molecule type" value="Genomic_DNA"/>
</dbReference>
<keyword evidence="1" id="KW-0472">Membrane</keyword>
<evidence type="ECO:0000313" key="2">
    <source>
        <dbReference type="EMBL" id="KZT23039.1"/>
    </source>
</evidence>
<name>A0A165QY58_9AGAM</name>
<dbReference type="InParanoid" id="A0A165QY58"/>
<keyword evidence="1" id="KW-1133">Transmembrane helix</keyword>
<keyword evidence="3" id="KW-1185">Reference proteome</keyword>
<gene>
    <name evidence="2" type="ORF">NEOLEDRAFT_580913</name>
</gene>
<protein>
    <submittedName>
        <fullName evidence="2">Uncharacterized protein</fullName>
    </submittedName>
</protein>
<evidence type="ECO:0000256" key="1">
    <source>
        <dbReference type="SAM" id="Phobius"/>
    </source>
</evidence>
<evidence type="ECO:0000313" key="3">
    <source>
        <dbReference type="Proteomes" id="UP000076761"/>
    </source>
</evidence>
<reference evidence="2 3" key="1">
    <citation type="journal article" date="2016" name="Mol. Biol. Evol.">
        <title>Comparative Genomics of Early-Diverging Mushroom-Forming Fungi Provides Insights into the Origins of Lignocellulose Decay Capabilities.</title>
        <authorList>
            <person name="Nagy L.G."/>
            <person name="Riley R."/>
            <person name="Tritt A."/>
            <person name="Adam C."/>
            <person name="Daum C."/>
            <person name="Floudas D."/>
            <person name="Sun H."/>
            <person name="Yadav J.S."/>
            <person name="Pangilinan J."/>
            <person name="Larsson K.H."/>
            <person name="Matsuura K."/>
            <person name="Barry K."/>
            <person name="Labutti K."/>
            <person name="Kuo R."/>
            <person name="Ohm R.A."/>
            <person name="Bhattacharya S.S."/>
            <person name="Shirouzu T."/>
            <person name="Yoshinaga Y."/>
            <person name="Martin F.M."/>
            <person name="Grigoriev I.V."/>
            <person name="Hibbett D.S."/>
        </authorList>
    </citation>
    <scope>NUCLEOTIDE SEQUENCE [LARGE SCALE GENOMIC DNA]</scope>
    <source>
        <strain evidence="2 3">HHB14362 ss-1</strain>
    </source>
</reference>
<dbReference type="Proteomes" id="UP000076761">
    <property type="component" value="Unassembled WGS sequence"/>
</dbReference>